<gene>
    <name evidence="1" type="ORF">IPP15_12045</name>
</gene>
<dbReference type="EMBL" id="JADKGY010000009">
    <property type="protein sequence ID" value="MBK9983132.1"/>
    <property type="molecule type" value="Genomic_DNA"/>
</dbReference>
<accession>A0A9D7SU52</accession>
<organism evidence="1 2">
    <name type="scientific">Candidatus Opimibacter skivensis</name>
    <dbReference type="NCBI Taxonomy" id="2982028"/>
    <lineage>
        <taxon>Bacteria</taxon>
        <taxon>Pseudomonadati</taxon>
        <taxon>Bacteroidota</taxon>
        <taxon>Saprospiria</taxon>
        <taxon>Saprospirales</taxon>
        <taxon>Saprospiraceae</taxon>
        <taxon>Candidatus Opimibacter</taxon>
    </lineage>
</organism>
<dbReference type="AlphaFoldDB" id="A0A9D7SU52"/>
<comment type="caution">
    <text evidence="1">The sequence shown here is derived from an EMBL/GenBank/DDBJ whole genome shotgun (WGS) entry which is preliminary data.</text>
</comment>
<reference evidence="1 2" key="1">
    <citation type="submission" date="2020-10" db="EMBL/GenBank/DDBJ databases">
        <title>Connecting structure to function with the recovery of over 1000 high-quality activated sludge metagenome-assembled genomes encoding full-length rRNA genes using long-read sequencing.</title>
        <authorList>
            <person name="Singleton C.M."/>
            <person name="Petriglieri F."/>
            <person name="Kristensen J.M."/>
            <person name="Kirkegaard R.H."/>
            <person name="Michaelsen T.Y."/>
            <person name="Andersen M.H."/>
            <person name="Karst S.M."/>
            <person name="Dueholm M.S."/>
            <person name="Nielsen P.H."/>
            <person name="Albertsen M."/>
        </authorList>
    </citation>
    <scope>NUCLEOTIDE SEQUENCE [LARGE SCALE GENOMIC DNA]</scope>
    <source>
        <strain evidence="1">Ribe_18-Q3-R11-54_MAXAC.273</strain>
    </source>
</reference>
<evidence type="ECO:0000313" key="2">
    <source>
        <dbReference type="Proteomes" id="UP000808337"/>
    </source>
</evidence>
<dbReference type="Proteomes" id="UP000808337">
    <property type="component" value="Unassembled WGS sequence"/>
</dbReference>
<sequence length="90" mass="9616">MHHADTGETFTLYVNAMGCDSLVISTTNYAGSDTTFITGTTCNPANSGLIISHLTNLNGCDSVISIFVSLLQSDTTHLTTTSCEPWIQEL</sequence>
<protein>
    <submittedName>
        <fullName evidence="1">Uncharacterized protein</fullName>
    </submittedName>
</protein>
<name>A0A9D7SU52_9BACT</name>
<proteinExistence type="predicted"/>
<evidence type="ECO:0000313" key="1">
    <source>
        <dbReference type="EMBL" id="MBK9983132.1"/>
    </source>
</evidence>